<name>A0A2A6CUQ8_PRIPA</name>
<keyword evidence="2" id="KW-1185">Reference proteome</keyword>
<accession>A0A2A6CUQ8</accession>
<reference evidence="1" key="2">
    <citation type="submission" date="2022-06" db="UniProtKB">
        <authorList>
            <consortium name="EnsemblMetazoa"/>
        </authorList>
    </citation>
    <scope>IDENTIFICATION</scope>
    <source>
        <strain evidence="1">PS312</strain>
    </source>
</reference>
<reference evidence="2" key="1">
    <citation type="journal article" date="2008" name="Nat. Genet.">
        <title>The Pristionchus pacificus genome provides a unique perspective on nematode lifestyle and parasitism.</title>
        <authorList>
            <person name="Dieterich C."/>
            <person name="Clifton S.W."/>
            <person name="Schuster L.N."/>
            <person name="Chinwalla A."/>
            <person name="Delehaunty K."/>
            <person name="Dinkelacker I."/>
            <person name="Fulton L."/>
            <person name="Fulton R."/>
            <person name="Godfrey J."/>
            <person name="Minx P."/>
            <person name="Mitreva M."/>
            <person name="Roeseler W."/>
            <person name="Tian H."/>
            <person name="Witte H."/>
            <person name="Yang S.P."/>
            <person name="Wilson R.K."/>
            <person name="Sommer R.J."/>
        </authorList>
    </citation>
    <scope>NUCLEOTIDE SEQUENCE [LARGE SCALE GENOMIC DNA]</scope>
    <source>
        <strain evidence="2">PS312</strain>
    </source>
</reference>
<protein>
    <submittedName>
        <fullName evidence="1">Uncharacterized protein</fullName>
    </submittedName>
</protein>
<organism evidence="1 2">
    <name type="scientific">Pristionchus pacificus</name>
    <name type="common">Parasitic nematode worm</name>
    <dbReference type="NCBI Taxonomy" id="54126"/>
    <lineage>
        <taxon>Eukaryota</taxon>
        <taxon>Metazoa</taxon>
        <taxon>Ecdysozoa</taxon>
        <taxon>Nematoda</taxon>
        <taxon>Chromadorea</taxon>
        <taxon>Rhabditida</taxon>
        <taxon>Rhabditina</taxon>
        <taxon>Diplogasteromorpha</taxon>
        <taxon>Diplogasteroidea</taxon>
        <taxon>Neodiplogasteridae</taxon>
        <taxon>Pristionchus</taxon>
    </lineage>
</organism>
<sequence length="160" mass="18839">MQDTSSVSNMPLHAFLVDFALNDHQRIVASLISISCTFHSLWIALVGLKCLTMYQHRRMHVEQIDVRSAEEITEEIKAALRLFRVHVLFTISFVLLGYRSLARANAIFDFVVISKFVKNRWRQESSADIFWLTVSMWGMIYFMGTMMVIDYRHFHEIRFE</sequence>
<dbReference type="Proteomes" id="UP000005239">
    <property type="component" value="Unassembled WGS sequence"/>
</dbReference>
<proteinExistence type="predicted"/>
<dbReference type="EnsemblMetazoa" id="PPA42954.1">
    <property type="protein sequence ID" value="PPA42954.1"/>
    <property type="gene ID" value="WBGene00281323"/>
</dbReference>
<dbReference type="AlphaFoldDB" id="A0A2A6CUQ8"/>
<gene>
    <name evidence="1" type="primary">WBGene00281323</name>
</gene>
<evidence type="ECO:0000313" key="1">
    <source>
        <dbReference type="EnsemblMetazoa" id="PPA42954.1"/>
    </source>
</evidence>
<accession>A0A8R1UZJ1</accession>
<evidence type="ECO:0000313" key="2">
    <source>
        <dbReference type="Proteomes" id="UP000005239"/>
    </source>
</evidence>